<dbReference type="GO" id="GO:0030688">
    <property type="term" value="C:preribosome, small subunit precursor"/>
    <property type="evidence" value="ECO:0007669"/>
    <property type="project" value="InterPro"/>
</dbReference>
<dbReference type="OrthoDB" id="2019504at2759"/>
<evidence type="ECO:0000256" key="3">
    <source>
        <dbReference type="ARBA" id="ARBA00022552"/>
    </source>
</evidence>
<protein>
    <submittedName>
        <fullName evidence="6">Nop52 containing protein</fullName>
    </submittedName>
</protein>
<keyword evidence="4" id="KW-0539">Nucleus</keyword>
<feature type="compositionally biased region" description="Basic and acidic residues" evidence="5">
    <location>
        <begin position="308"/>
        <end position="330"/>
    </location>
</feature>
<feature type="compositionally biased region" description="Gly residues" evidence="5">
    <location>
        <begin position="836"/>
        <end position="846"/>
    </location>
</feature>
<dbReference type="AlphaFoldDB" id="A0A1Y1HMC9"/>
<evidence type="ECO:0000256" key="2">
    <source>
        <dbReference type="ARBA" id="ARBA00006374"/>
    </source>
</evidence>
<reference evidence="6 7" key="1">
    <citation type="journal article" date="2014" name="Nat. Commun.">
        <title>Klebsormidium flaccidum genome reveals primary factors for plant terrestrial adaptation.</title>
        <authorList>
            <person name="Hori K."/>
            <person name="Maruyama F."/>
            <person name="Fujisawa T."/>
            <person name="Togashi T."/>
            <person name="Yamamoto N."/>
            <person name="Seo M."/>
            <person name="Sato S."/>
            <person name="Yamada T."/>
            <person name="Mori H."/>
            <person name="Tajima N."/>
            <person name="Moriyama T."/>
            <person name="Ikeuchi M."/>
            <person name="Watanabe M."/>
            <person name="Wada H."/>
            <person name="Kobayashi K."/>
            <person name="Saito M."/>
            <person name="Masuda T."/>
            <person name="Sasaki-Sekimoto Y."/>
            <person name="Mashiguchi K."/>
            <person name="Awai K."/>
            <person name="Shimojima M."/>
            <person name="Masuda S."/>
            <person name="Iwai M."/>
            <person name="Nobusawa T."/>
            <person name="Narise T."/>
            <person name="Kondo S."/>
            <person name="Saito H."/>
            <person name="Sato R."/>
            <person name="Murakawa M."/>
            <person name="Ihara Y."/>
            <person name="Oshima-Yamada Y."/>
            <person name="Ohtaka K."/>
            <person name="Satoh M."/>
            <person name="Sonobe K."/>
            <person name="Ishii M."/>
            <person name="Ohtani R."/>
            <person name="Kanamori-Sato M."/>
            <person name="Honoki R."/>
            <person name="Miyazaki D."/>
            <person name="Mochizuki H."/>
            <person name="Umetsu J."/>
            <person name="Higashi K."/>
            <person name="Shibata D."/>
            <person name="Kamiya Y."/>
            <person name="Sato N."/>
            <person name="Nakamura Y."/>
            <person name="Tabata S."/>
            <person name="Ida S."/>
            <person name="Kurokawa K."/>
            <person name="Ohta H."/>
        </authorList>
    </citation>
    <scope>NUCLEOTIDE SEQUENCE [LARGE SCALE GENOMIC DNA]</scope>
    <source>
        <strain evidence="6 7">NIES-2285</strain>
    </source>
</reference>
<feature type="region of interest" description="Disordered" evidence="5">
    <location>
        <begin position="299"/>
        <end position="333"/>
    </location>
</feature>
<dbReference type="GO" id="GO:0006364">
    <property type="term" value="P:rRNA processing"/>
    <property type="evidence" value="ECO:0007669"/>
    <property type="project" value="UniProtKB-KW"/>
</dbReference>
<feature type="compositionally biased region" description="Basic and acidic residues" evidence="5">
    <location>
        <begin position="947"/>
        <end position="957"/>
    </location>
</feature>
<dbReference type="InterPro" id="IPR010301">
    <property type="entry name" value="RRP1"/>
</dbReference>
<evidence type="ECO:0000313" key="6">
    <source>
        <dbReference type="EMBL" id="GAQ77707.1"/>
    </source>
</evidence>
<organism evidence="6 7">
    <name type="scientific">Klebsormidium nitens</name>
    <name type="common">Green alga</name>
    <name type="synonym">Ulothrix nitens</name>
    <dbReference type="NCBI Taxonomy" id="105231"/>
    <lineage>
        <taxon>Eukaryota</taxon>
        <taxon>Viridiplantae</taxon>
        <taxon>Streptophyta</taxon>
        <taxon>Klebsormidiophyceae</taxon>
        <taxon>Klebsormidiales</taxon>
        <taxon>Klebsormidiaceae</taxon>
        <taxon>Klebsormidium</taxon>
    </lineage>
</organism>
<accession>A0A1Y1HMC9</accession>
<proteinExistence type="inferred from homology"/>
<evidence type="ECO:0000256" key="5">
    <source>
        <dbReference type="SAM" id="MobiDB-lite"/>
    </source>
</evidence>
<gene>
    <name evidence="6" type="ORF">KFL_000020680</name>
</gene>
<feature type="compositionally biased region" description="Low complexity" evidence="5">
    <location>
        <begin position="826"/>
        <end position="835"/>
    </location>
</feature>
<dbReference type="Proteomes" id="UP000054558">
    <property type="component" value="Unassembled WGS sequence"/>
</dbReference>
<feature type="compositionally biased region" description="Gly residues" evidence="5">
    <location>
        <begin position="929"/>
        <end position="944"/>
    </location>
</feature>
<comment type="subcellular location">
    <subcellularLocation>
        <location evidence="1">Nucleus</location>
    </subcellularLocation>
</comment>
<keyword evidence="7" id="KW-1185">Reference proteome</keyword>
<feature type="compositionally biased region" description="Low complexity" evidence="5">
    <location>
        <begin position="659"/>
        <end position="671"/>
    </location>
</feature>
<feature type="region of interest" description="Disordered" evidence="5">
    <location>
        <begin position="348"/>
        <end position="569"/>
    </location>
</feature>
<dbReference type="OMA" id="KAFFLVM"/>
<feature type="region of interest" description="Disordered" evidence="5">
    <location>
        <begin position="18"/>
        <end position="38"/>
    </location>
</feature>
<feature type="region of interest" description="Disordered" evidence="5">
    <location>
        <begin position="655"/>
        <end position="957"/>
    </location>
</feature>
<comment type="similarity">
    <text evidence="2">Belongs to the RRP1 family.</text>
</comment>
<dbReference type="PANTHER" id="PTHR13026">
    <property type="entry name" value="NNP-1 PROTEIN NOVEL NUCLEAR PROTEIN 1 NOP52"/>
    <property type="match status" value="1"/>
</dbReference>
<dbReference type="EMBL" id="DF236951">
    <property type="protein sequence ID" value="GAQ77707.1"/>
    <property type="molecule type" value="Genomic_DNA"/>
</dbReference>
<sequence length="957" mass="100958">MVSRKALGSRSGITDVHADVMVEEDRHQPQGGDDAKLDKLPKILASSKKGTRQRGMQALATWLATRDASEEDLKKVWKGLFYAVWHADKAPVQEELIERVAGLMLSLEAEAARRFLQVFLWTMRREWSGIDRLRLDKFYLLLRTFLRTALEYMHRAHWEARLVTALVDVYAQGTLEAKDKHSALGISLHLTDIFLEEASRFAVPPVAAPLLLEPFLRILSHSADKLLLPRVETEVFGALIDERQRSGGDAEGSPLSTALDFSQLASRLFALASAPETAPKNRAALYAVHARLKKQGGDALFQNGGQTEHAEEPPTKENGKRPAPVLEKEKGKKKRKAEIVKFDEIEAGSLEAGDAEGRGVVLAEKEKRGTRGAKALVESGLVEESALVAEVNEKKAKKGRKKGQKEPVSGEENGHGLDRSEGEDMGTSEKGNLEGGQAQEGGVQPKKRTTESGPGGLIAGKTTRKGKRKTDRAVEKPDVTEASVLDGELPGKKKARNTRQASQVGGVGEVEVEPPVVAPQNGKKSRAALERAAAKGGGSVSDALTVDPIHAGNGSADVPSEKRKRRKAAQLTADAEMAADVSAVADPAENKKRRKVAKGAVAGADVAADVSGVAVGREASTDGVRKEKRGKAKGAAGSAKVDAIAAIESALEELRRAAGDASGGAAEDAPAVTPAQDAPAVDTETGRKKRRKKKLAQGGEEAETPGTPVGEVDFQSSAVENESAAKRRKSGAGATPPVASKLAAASDGRRGGHIGKSRFAPASPGESPGAVLASRFAEADDTPGPRSNFKKTRGSSASDEQPILFPRTPEAGSTPAAVTPGPLSNGASARGSAPGSSGGAARGSGGSHRKKKVRFSLKNNLEFKVGSPLPEKTMRTPPAATPRGSALKVTGPSPIRKMGTSLVDGYVIGSRRNKKERRSPALIHVAGMRGRGGGGRGRGAGSWRGSGKADRRVRLVR</sequence>
<evidence type="ECO:0000256" key="4">
    <source>
        <dbReference type="ARBA" id="ARBA00023242"/>
    </source>
</evidence>
<dbReference type="STRING" id="105231.A0A1Y1HMC9"/>
<feature type="region of interest" description="Disordered" evidence="5">
    <location>
        <begin position="611"/>
        <end position="640"/>
    </location>
</feature>
<keyword evidence="3" id="KW-0698">rRNA processing</keyword>
<feature type="compositionally biased region" description="Basic and acidic residues" evidence="5">
    <location>
        <begin position="412"/>
        <end position="422"/>
    </location>
</feature>
<dbReference type="Pfam" id="PF05997">
    <property type="entry name" value="Nop52"/>
    <property type="match status" value="1"/>
</dbReference>
<dbReference type="GO" id="GO:0005634">
    <property type="term" value="C:nucleus"/>
    <property type="evidence" value="ECO:0000318"/>
    <property type="project" value="GO_Central"/>
</dbReference>
<name>A0A1Y1HMC9_KLENI</name>
<dbReference type="PANTHER" id="PTHR13026:SF0">
    <property type="entry name" value="RIBOSOMAL RNA PROCESSING 1B"/>
    <property type="match status" value="1"/>
</dbReference>
<evidence type="ECO:0000256" key="1">
    <source>
        <dbReference type="ARBA" id="ARBA00004123"/>
    </source>
</evidence>
<evidence type="ECO:0000313" key="7">
    <source>
        <dbReference type="Proteomes" id="UP000054558"/>
    </source>
</evidence>